<dbReference type="Pfam" id="PF13361">
    <property type="entry name" value="UvrD_C"/>
    <property type="match status" value="2"/>
</dbReference>
<dbReference type="Gene3D" id="3.40.50.300">
    <property type="entry name" value="P-loop containing nucleotide triphosphate hydrolases"/>
    <property type="match status" value="3"/>
</dbReference>
<dbReference type="GO" id="GO:0043138">
    <property type="term" value="F:3'-5' DNA helicase activity"/>
    <property type="evidence" value="ECO:0007669"/>
    <property type="project" value="UniProtKB-EC"/>
</dbReference>
<dbReference type="PANTHER" id="PTHR11070:SF67">
    <property type="entry name" value="DNA 3'-5' HELICASE"/>
    <property type="match status" value="1"/>
</dbReference>
<dbReference type="Gene3D" id="1.10.3170.10">
    <property type="entry name" value="Recbcd, chain B, domain 2"/>
    <property type="match status" value="1"/>
</dbReference>
<dbReference type="PROSITE" id="PS51217">
    <property type="entry name" value="UVRD_HELICASE_CTER"/>
    <property type="match status" value="1"/>
</dbReference>
<name>A0A4Q0P9K3_9FLAO</name>
<evidence type="ECO:0000256" key="4">
    <source>
        <dbReference type="ARBA" id="ARBA00022840"/>
    </source>
</evidence>
<keyword evidence="3 9" id="KW-0347">Helicase</keyword>
<comment type="caution">
    <text evidence="12">The sequence shown here is derived from an EMBL/GenBank/DDBJ whole genome shotgun (WGS) entry which is preliminary data.</text>
</comment>
<dbReference type="GO" id="GO:0004527">
    <property type="term" value="F:exonuclease activity"/>
    <property type="evidence" value="ECO:0007669"/>
    <property type="project" value="UniProtKB-KW"/>
</dbReference>
<keyword evidence="12" id="KW-0269">Exonuclease</keyword>
<comment type="catalytic activity">
    <reaction evidence="6">
        <text>Couples ATP hydrolysis with the unwinding of duplex DNA by translocating in the 3'-5' direction.</text>
        <dbReference type="EC" id="5.6.2.4"/>
    </reaction>
</comment>
<evidence type="ECO:0000313" key="12">
    <source>
        <dbReference type="EMBL" id="RXG22926.1"/>
    </source>
</evidence>
<sequence length="1047" mass="121400">MQNHPSISIYNASAGAGKTFALVKNYLSILFKSNNEFKYRRILAITFTNKAVAEMKMRIVKNLQEFSNEAIFENPSPMLLTIEEETELSREEIHEKSKRLLKNIVQDFASFDVVTIDNFTHRIIRTFAYDLKIPQNFEVELNTQDVLEQAVDNLIDKAGRDPLITQVLLDYAFEKIDDDKSWDISLDFYEISRLLLSENDRKFLKRINNKSLKEFAELKKYLKASNKKLEVQIKESAKSLLEFFSTNGLEEAHFKGKYLPKTVFKFSEGNFALNTSSAWVIKLGEEPMYTKTQKDIIKQTLDQIAPEITTKFNTIRSDIFQLKFQEELYKKLTPLSVLQAIQKEVDALKSENNLVLISDFNELIHKNIANQPTPFIYERLGERYENYFIDEFQDTSVLQWNNLVPLIDNAVSTNQPESLANSLMLVGDPKQAIYRWRGGEAGQFISLSKDEVNPFQNRDKKTIDLPFNYRSYDQIIHFNNSFFTEIASVFAYDEYKNIYTSGNAQKENSRTGGYVSISFVDADTNTDAEPLYLDEVVKSIKSCQENGFKLHELCILVRRNAEGVAIAQRLQEEKIPVISSESLLLKQSPQVQFIINLLHFTLEPDSNAINIKLLEYLAKFHLKIEDKHEFYKYYLSYSGETLFNTIFEDSDDFDFNLCSSLPIYEAVEYIIRSFNLNLEGGSYLQFFLDAIYDFSQKNYGGIPEFIIWWDRKKDKLSISTPPASEAIQIMTIHKAKGLEFRVVIYPFAHTDLHPTKSDSYNWYLPEENEFLGFEALLLGQKSELLDYNEQTSVLYHQKRIQQQLDNINVLYVALTRSVEQLYIISKSSKLRGEPKNFSDLLRLYLENQNLFNTDQNKYYFGNQQRISHTKALANNSNELKLISTAKESHDLILVTQAEALWDTARLEAISFGNIVHELMAEIKTEKHIDSALKKAITKGMITTKQLEPLETKLRELIVALQEHGFFNPQHQILNERAILTSGKMLRPDRVEIDPTNKLWLLDYKTGEPHQNHKNQITKYENVLLKMNYQVVKKVIIYLNAKKPIQVL</sequence>
<dbReference type="GO" id="GO:0005829">
    <property type="term" value="C:cytosol"/>
    <property type="evidence" value="ECO:0007669"/>
    <property type="project" value="TreeGrafter"/>
</dbReference>
<organism evidence="12 13">
    <name type="scientific">Leeuwenhoekiella polynyae</name>
    <dbReference type="NCBI Taxonomy" id="1550906"/>
    <lineage>
        <taxon>Bacteria</taxon>
        <taxon>Pseudomonadati</taxon>
        <taxon>Bacteroidota</taxon>
        <taxon>Flavobacteriia</taxon>
        <taxon>Flavobacteriales</taxon>
        <taxon>Flavobacteriaceae</taxon>
        <taxon>Leeuwenhoekiella</taxon>
    </lineage>
</organism>
<evidence type="ECO:0000259" key="11">
    <source>
        <dbReference type="PROSITE" id="PS51217"/>
    </source>
</evidence>
<feature type="domain" description="UvrD-like helicase ATP-binding" evidence="10">
    <location>
        <begin position="1"/>
        <end position="472"/>
    </location>
</feature>
<dbReference type="InterPro" id="IPR000212">
    <property type="entry name" value="DNA_helicase_UvrD/REP"/>
</dbReference>
<evidence type="ECO:0000256" key="9">
    <source>
        <dbReference type="PROSITE-ProRule" id="PRU00560"/>
    </source>
</evidence>
<dbReference type="GO" id="GO:0000725">
    <property type="term" value="P:recombinational repair"/>
    <property type="evidence" value="ECO:0007669"/>
    <property type="project" value="TreeGrafter"/>
</dbReference>
<evidence type="ECO:0000256" key="5">
    <source>
        <dbReference type="ARBA" id="ARBA00023235"/>
    </source>
</evidence>
<evidence type="ECO:0000256" key="1">
    <source>
        <dbReference type="ARBA" id="ARBA00022741"/>
    </source>
</evidence>
<reference evidence="12 13" key="1">
    <citation type="submission" date="2018-07" db="EMBL/GenBank/DDBJ databases">
        <title>Leeuwenhoekiella genomics.</title>
        <authorList>
            <person name="Tahon G."/>
            <person name="Willems A."/>
        </authorList>
    </citation>
    <scope>NUCLEOTIDE SEQUENCE [LARGE SCALE GENOMIC DNA]</scope>
    <source>
        <strain evidence="12 13">LMG 29608</strain>
    </source>
</reference>
<gene>
    <name evidence="12" type="ORF">DSM02_1644</name>
</gene>
<evidence type="ECO:0000256" key="7">
    <source>
        <dbReference type="ARBA" id="ARBA00034808"/>
    </source>
</evidence>
<keyword evidence="5" id="KW-0413">Isomerase</keyword>
<dbReference type="EC" id="5.6.2.4" evidence="7"/>
<protein>
    <recommendedName>
        <fullName evidence="7">DNA 3'-5' helicase</fullName>
        <ecNumber evidence="7">5.6.2.4</ecNumber>
    </recommendedName>
</protein>
<feature type="domain" description="UvrD-like helicase C-terminal" evidence="11">
    <location>
        <begin position="484"/>
        <end position="737"/>
    </location>
</feature>
<dbReference type="AlphaFoldDB" id="A0A4Q0P9K3"/>
<evidence type="ECO:0000313" key="13">
    <source>
        <dbReference type="Proteomes" id="UP000289859"/>
    </source>
</evidence>
<evidence type="ECO:0000256" key="8">
    <source>
        <dbReference type="ARBA" id="ARBA00048988"/>
    </source>
</evidence>
<dbReference type="GO" id="GO:0016887">
    <property type="term" value="F:ATP hydrolysis activity"/>
    <property type="evidence" value="ECO:0007669"/>
    <property type="project" value="RHEA"/>
</dbReference>
<keyword evidence="4 9" id="KW-0067">ATP-binding</keyword>
<evidence type="ECO:0000259" key="10">
    <source>
        <dbReference type="PROSITE" id="PS51198"/>
    </source>
</evidence>
<accession>A0A4Q0P9K3</accession>
<dbReference type="InterPro" id="IPR027417">
    <property type="entry name" value="P-loop_NTPase"/>
</dbReference>
<keyword evidence="13" id="KW-1185">Reference proteome</keyword>
<proteinExistence type="predicted"/>
<dbReference type="OrthoDB" id="9810135at2"/>
<keyword evidence="12" id="KW-0540">Nuclease</keyword>
<evidence type="ECO:0000256" key="6">
    <source>
        <dbReference type="ARBA" id="ARBA00034617"/>
    </source>
</evidence>
<feature type="binding site" evidence="9">
    <location>
        <begin position="12"/>
        <end position="19"/>
    </location>
    <ligand>
        <name>ATP</name>
        <dbReference type="ChEBI" id="CHEBI:30616"/>
    </ligand>
</feature>
<keyword evidence="2 9" id="KW-0378">Hydrolase</keyword>
<evidence type="ECO:0000256" key="2">
    <source>
        <dbReference type="ARBA" id="ARBA00022801"/>
    </source>
</evidence>
<dbReference type="InterPro" id="IPR014017">
    <property type="entry name" value="DNA_helicase_UvrD-like_C"/>
</dbReference>
<dbReference type="GO" id="GO:0003677">
    <property type="term" value="F:DNA binding"/>
    <property type="evidence" value="ECO:0007669"/>
    <property type="project" value="InterPro"/>
</dbReference>
<dbReference type="EMBL" id="QOVK01000005">
    <property type="protein sequence ID" value="RXG22926.1"/>
    <property type="molecule type" value="Genomic_DNA"/>
</dbReference>
<dbReference type="PANTHER" id="PTHR11070">
    <property type="entry name" value="UVRD / RECB / PCRA DNA HELICASE FAMILY MEMBER"/>
    <property type="match status" value="1"/>
</dbReference>
<comment type="catalytic activity">
    <reaction evidence="8">
        <text>ATP + H2O = ADP + phosphate + H(+)</text>
        <dbReference type="Rhea" id="RHEA:13065"/>
        <dbReference type="ChEBI" id="CHEBI:15377"/>
        <dbReference type="ChEBI" id="CHEBI:15378"/>
        <dbReference type="ChEBI" id="CHEBI:30616"/>
        <dbReference type="ChEBI" id="CHEBI:43474"/>
        <dbReference type="ChEBI" id="CHEBI:456216"/>
        <dbReference type="EC" id="5.6.2.4"/>
    </reaction>
</comment>
<dbReference type="SUPFAM" id="SSF52540">
    <property type="entry name" value="P-loop containing nucleoside triphosphate hydrolases"/>
    <property type="match status" value="1"/>
</dbReference>
<evidence type="ECO:0000256" key="3">
    <source>
        <dbReference type="ARBA" id="ARBA00022806"/>
    </source>
</evidence>
<dbReference type="PROSITE" id="PS51198">
    <property type="entry name" value="UVRD_HELICASE_ATP_BIND"/>
    <property type="match status" value="1"/>
</dbReference>
<dbReference type="RefSeq" id="WP_128765142.1">
    <property type="nucleotide sequence ID" value="NZ_JBHUOO010000003.1"/>
</dbReference>
<keyword evidence="1 9" id="KW-0547">Nucleotide-binding</keyword>
<dbReference type="Proteomes" id="UP000289859">
    <property type="component" value="Unassembled WGS sequence"/>
</dbReference>
<dbReference type="InterPro" id="IPR014016">
    <property type="entry name" value="UvrD-like_ATP-bd"/>
</dbReference>
<dbReference type="GO" id="GO:0005524">
    <property type="term" value="F:ATP binding"/>
    <property type="evidence" value="ECO:0007669"/>
    <property type="project" value="UniProtKB-UniRule"/>
</dbReference>
<dbReference type="Pfam" id="PF00580">
    <property type="entry name" value="UvrD-helicase"/>
    <property type="match status" value="1"/>
</dbReference>